<sequence length="193" mass="21365">MTHASRMLLFAKPCRAAALALVGLLGLAGCQPSAGRQPVQPRVLMQTGFEELASWLPEPHASLTTEKAYAGKFAIRVDSKHPYSVTYRMLLSKLSPHHRPRRITLSAWAWVPGPEADARFVLSIAPAGDPDHPFFTKYVFLADSRPFGEWKPVSRSLDLPADLPSSSVLVVYMWQAGSPVPVYADDLRITELW</sequence>
<evidence type="ECO:0000313" key="2">
    <source>
        <dbReference type="EMBL" id="MBF9235840.1"/>
    </source>
</evidence>
<feature type="signal peptide" evidence="1">
    <location>
        <begin position="1"/>
        <end position="16"/>
    </location>
</feature>
<reference evidence="2 3" key="1">
    <citation type="submission" date="2020-11" db="EMBL/GenBank/DDBJ databases">
        <authorList>
            <person name="Kim M.K."/>
        </authorList>
    </citation>
    <scope>NUCLEOTIDE SEQUENCE [LARGE SCALE GENOMIC DNA]</scope>
    <source>
        <strain evidence="2 3">BT683</strain>
    </source>
</reference>
<name>A0ABS0IC02_9BACT</name>
<comment type="caution">
    <text evidence="2">The sequence shown here is derived from an EMBL/GenBank/DDBJ whole genome shotgun (WGS) entry which is preliminary data.</text>
</comment>
<evidence type="ECO:0008006" key="4">
    <source>
        <dbReference type="Google" id="ProtNLM"/>
    </source>
</evidence>
<keyword evidence="3" id="KW-1185">Reference proteome</keyword>
<accession>A0ABS0IC02</accession>
<dbReference type="RefSeq" id="WP_196280241.1">
    <property type="nucleotide sequence ID" value="NZ_JADQDQ010000001.1"/>
</dbReference>
<dbReference type="EMBL" id="JADQDQ010000001">
    <property type="protein sequence ID" value="MBF9235840.1"/>
    <property type="molecule type" value="Genomic_DNA"/>
</dbReference>
<dbReference type="Proteomes" id="UP000597617">
    <property type="component" value="Unassembled WGS sequence"/>
</dbReference>
<dbReference type="PROSITE" id="PS51257">
    <property type="entry name" value="PROKAR_LIPOPROTEIN"/>
    <property type="match status" value="1"/>
</dbReference>
<dbReference type="Gene3D" id="2.60.120.260">
    <property type="entry name" value="Galactose-binding domain-like"/>
    <property type="match status" value="1"/>
</dbReference>
<organism evidence="2 3">
    <name type="scientific">Hymenobacter jeongseonensis</name>
    <dbReference type="NCBI Taxonomy" id="2791027"/>
    <lineage>
        <taxon>Bacteria</taxon>
        <taxon>Pseudomonadati</taxon>
        <taxon>Bacteroidota</taxon>
        <taxon>Cytophagia</taxon>
        <taxon>Cytophagales</taxon>
        <taxon>Hymenobacteraceae</taxon>
        <taxon>Hymenobacter</taxon>
    </lineage>
</organism>
<protein>
    <recommendedName>
        <fullName evidence="4">CBM-cenC domain-containing protein</fullName>
    </recommendedName>
</protein>
<evidence type="ECO:0000256" key="1">
    <source>
        <dbReference type="SAM" id="SignalP"/>
    </source>
</evidence>
<proteinExistence type="predicted"/>
<feature type="chain" id="PRO_5047368597" description="CBM-cenC domain-containing protein" evidence="1">
    <location>
        <begin position="17"/>
        <end position="193"/>
    </location>
</feature>
<gene>
    <name evidence="2" type="ORF">I2I05_00380</name>
</gene>
<keyword evidence="1" id="KW-0732">Signal</keyword>
<evidence type="ECO:0000313" key="3">
    <source>
        <dbReference type="Proteomes" id="UP000597617"/>
    </source>
</evidence>